<dbReference type="NCBIfam" id="TIGR02945">
    <property type="entry name" value="SUF_assoc"/>
    <property type="match status" value="1"/>
</dbReference>
<evidence type="ECO:0000313" key="4">
    <source>
        <dbReference type="Proteomes" id="UP000198417"/>
    </source>
</evidence>
<keyword evidence="4" id="KW-1185">Reference proteome</keyword>
<proteinExistence type="predicted"/>
<protein>
    <submittedName>
        <fullName evidence="3">FeS assembly SUF system protein</fullName>
    </submittedName>
</protein>
<dbReference type="InterPro" id="IPR052339">
    <property type="entry name" value="Fe-S_Maturation_MIP18"/>
</dbReference>
<dbReference type="PANTHER" id="PTHR42831:SF1">
    <property type="entry name" value="FE-S PROTEIN MATURATION AUXILIARY FACTOR YITW"/>
    <property type="match status" value="1"/>
</dbReference>
<evidence type="ECO:0000259" key="2">
    <source>
        <dbReference type="Pfam" id="PF01883"/>
    </source>
</evidence>
<name>A0A238V2Y1_9RHOB</name>
<dbReference type="SUPFAM" id="SSF117916">
    <property type="entry name" value="Fe-S cluster assembly (FSCA) domain-like"/>
    <property type="match status" value="1"/>
</dbReference>
<dbReference type="InterPro" id="IPR002744">
    <property type="entry name" value="MIP18-like"/>
</dbReference>
<dbReference type="AlphaFoldDB" id="A0A238V2Y1"/>
<dbReference type="PANTHER" id="PTHR42831">
    <property type="entry name" value="FE-S PROTEIN MATURATION AUXILIARY FACTOR YITW"/>
    <property type="match status" value="1"/>
</dbReference>
<dbReference type="OrthoDB" id="9805360at2"/>
<evidence type="ECO:0000256" key="1">
    <source>
        <dbReference type="SAM" id="MobiDB-lite"/>
    </source>
</evidence>
<accession>A0A238V2Y1</accession>
<feature type="domain" description="MIP18 family-like" evidence="2">
    <location>
        <begin position="26"/>
        <end position="96"/>
    </location>
</feature>
<dbReference type="EMBL" id="FZNN01000001">
    <property type="protein sequence ID" value="SNR28511.1"/>
    <property type="molecule type" value="Genomic_DNA"/>
</dbReference>
<evidence type="ECO:0000313" key="3">
    <source>
        <dbReference type="EMBL" id="SNR28511.1"/>
    </source>
</evidence>
<dbReference type="Gene3D" id="3.30.300.130">
    <property type="entry name" value="Fe-S cluster assembly (FSCA)"/>
    <property type="match status" value="1"/>
</dbReference>
<feature type="region of interest" description="Disordered" evidence="1">
    <location>
        <begin position="1"/>
        <end position="20"/>
    </location>
</feature>
<dbReference type="InterPro" id="IPR014291">
    <property type="entry name" value="SUF_FeS_clus_asmbl-assoc"/>
</dbReference>
<dbReference type="Proteomes" id="UP000198417">
    <property type="component" value="Unassembled WGS sequence"/>
</dbReference>
<gene>
    <name evidence="3" type="ORF">SAMN06265370_101532</name>
</gene>
<dbReference type="InterPro" id="IPR034904">
    <property type="entry name" value="FSCA_dom_sf"/>
</dbReference>
<organism evidence="3 4">
    <name type="scientific">Puniceibacterium sediminis</name>
    <dbReference type="NCBI Taxonomy" id="1608407"/>
    <lineage>
        <taxon>Bacteria</taxon>
        <taxon>Pseudomonadati</taxon>
        <taxon>Pseudomonadota</taxon>
        <taxon>Alphaproteobacteria</taxon>
        <taxon>Rhodobacterales</taxon>
        <taxon>Paracoccaceae</taxon>
        <taxon>Puniceibacterium</taxon>
    </lineage>
</organism>
<sequence length="120" mass="12956">MTDAAPQLEGTPLIPPSSTDHPLYTQVVEACRSVYDPEIPVNIYDLGLIYTIDISAENAVNVTMTLTAPGCPVAGEMPGWVAEAIEPLAGVKQVDVDMVFDPPWGMDMMSDEARLELGFM</sequence>
<dbReference type="RefSeq" id="WP_089268944.1">
    <property type="nucleotide sequence ID" value="NZ_FZNN01000001.1"/>
</dbReference>
<reference evidence="3 4" key="1">
    <citation type="submission" date="2017-06" db="EMBL/GenBank/DDBJ databases">
        <authorList>
            <person name="Kim H.J."/>
            <person name="Triplett B.A."/>
        </authorList>
    </citation>
    <scope>NUCLEOTIDE SEQUENCE [LARGE SCALE GENOMIC DNA]</scope>
    <source>
        <strain evidence="3 4">DSM 29052</strain>
    </source>
</reference>
<dbReference type="Pfam" id="PF01883">
    <property type="entry name" value="FeS_assembly_P"/>
    <property type="match status" value="1"/>
</dbReference>